<feature type="transmembrane region" description="Helical" evidence="8">
    <location>
        <begin position="726"/>
        <end position="745"/>
    </location>
</feature>
<evidence type="ECO:0000256" key="1">
    <source>
        <dbReference type="ARBA" id="ARBA00004141"/>
    </source>
</evidence>
<evidence type="ECO:0000256" key="2">
    <source>
        <dbReference type="ARBA" id="ARBA00006058"/>
    </source>
</evidence>
<keyword evidence="10" id="KW-1185">Reference proteome</keyword>
<comment type="similarity">
    <text evidence="2">Belongs to the prominin family.</text>
</comment>
<proteinExistence type="inferred from homology"/>
<keyword evidence="5 8" id="KW-0472">Membrane</keyword>
<dbReference type="Pfam" id="PF05478">
    <property type="entry name" value="Prominin"/>
    <property type="match status" value="2"/>
</dbReference>
<feature type="transmembrane region" description="Helical" evidence="8">
    <location>
        <begin position="288"/>
        <end position="317"/>
    </location>
</feature>
<evidence type="ECO:0000256" key="4">
    <source>
        <dbReference type="ARBA" id="ARBA00022989"/>
    </source>
</evidence>
<sequence>MYDSGNHKKLLSSLGSAVMVICILMCGSSVLTFLSALDFRHGWRYSDEVVPAVVADIKSFMRNTNKQVFADDHSCVGNFHVLQRKIRTELTAYGSVIGGQLDRQFDGQQGSEYTELLNAISSFQLKTDSLIELVNGVPEQMNALKDSVYQLDLGLQTLSRIDDDIILYGCLDIFPCWALYGSFWTISNRDVVRNLFVNLSELKDAVLVASTNVSTVFHPAKSITKSISALLRNQKTATDLLMSKLEQLRHFIQYATDPLNLDAVLGLTDKVDEWFLQYKKLHGQPVDIYLLLISIAVAIWGVVVSVLIISGLLWGAANFQPDKLPNDRHGPTARGGHILTLALTLIQSISWALMVATTVLMVTATQLEKAGCFILRNEAANFSDLRTGFNALSKNIVDMNINYNNKSLDAASILASCLFNGSAWSALSLSQVVEEGNARTSLELLNISGALSAFRVNPSEIRTYDPAILPSIQVLLDAAKNKFNAEDIRDIYKKFRYWYNTGNHSRPLNASSPVLRANDGLGVLGYIVPIEGSPTEAYDYDHQLWDEDYWIHAGKYLLPYQPYTLYYLDPGYDNTYNDFTGWVMNYSQRLPGIDTSGQAIFNLHGQYVHYLATPDSPSATFLYQKNFTRDLLLSIDPLLNDWLDQAKVVLRTADTLQKAIQTGTSGMNAEVFVRQFTDQLHNFTLDYVDFLDRCLKIDAGRCRPVYDAFRLIAHLFCDTLLPPVNFLWFSIGFTLLLQGPTILILSRLRPFYSKGPELFPHQESISWTDSDEDFGGQQEDASIAPKQTRDTGPFHLRF</sequence>
<name>A0A1D1VCA6_RAMVA</name>
<gene>
    <name evidence="9" type="primary">RvY_10297-1</name>
    <name evidence="9" type="synonym">RvY_10297.1</name>
    <name evidence="9" type="ORF">RvY_10297</name>
</gene>
<evidence type="ECO:0000256" key="5">
    <source>
        <dbReference type="ARBA" id="ARBA00023136"/>
    </source>
</evidence>
<dbReference type="PANTHER" id="PTHR22730:SF1">
    <property type="entry name" value="PROMININ-LIKE PROTEIN"/>
    <property type="match status" value="1"/>
</dbReference>
<evidence type="ECO:0000256" key="3">
    <source>
        <dbReference type="ARBA" id="ARBA00022692"/>
    </source>
</evidence>
<dbReference type="GO" id="GO:0016020">
    <property type="term" value="C:membrane"/>
    <property type="evidence" value="ECO:0007669"/>
    <property type="project" value="UniProtKB-SubCell"/>
</dbReference>
<reference evidence="9 10" key="1">
    <citation type="journal article" date="2016" name="Nat. Commun.">
        <title>Extremotolerant tardigrade genome and improved radiotolerance of human cultured cells by tardigrade-unique protein.</title>
        <authorList>
            <person name="Hashimoto T."/>
            <person name="Horikawa D.D."/>
            <person name="Saito Y."/>
            <person name="Kuwahara H."/>
            <person name="Kozuka-Hata H."/>
            <person name="Shin-I T."/>
            <person name="Minakuchi Y."/>
            <person name="Ohishi K."/>
            <person name="Motoyama A."/>
            <person name="Aizu T."/>
            <person name="Enomoto A."/>
            <person name="Kondo K."/>
            <person name="Tanaka S."/>
            <person name="Hara Y."/>
            <person name="Koshikawa S."/>
            <person name="Sagara H."/>
            <person name="Miura T."/>
            <person name="Yokobori S."/>
            <person name="Miyagawa K."/>
            <person name="Suzuki Y."/>
            <person name="Kubo T."/>
            <person name="Oyama M."/>
            <person name="Kohara Y."/>
            <person name="Fujiyama A."/>
            <person name="Arakawa K."/>
            <person name="Katayama T."/>
            <person name="Toyoda A."/>
            <person name="Kunieda T."/>
        </authorList>
    </citation>
    <scope>NUCLEOTIDE SEQUENCE [LARGE SCALE GENOMIC DNA]</scope>
    <source>
        <strain evidence="9 10">YOKOZUNA-1</strain>
    </source>
</reference>
<comment type="subcellular location">
    <subcellularLocation>
        <location evidence="1">Membrane</location>
        <topology evidence="1">Multi-pass membrane protein</topology>
    </subcellularLocation>
</comment>
<evidence type="ECO:0000256" key="7">
    <source>
        <dbReference type="SAM" id="MobiDB-lite"/>
    </source>
</evidence>
<dbReference type="Proteomes" id="UP000186922">
    <property type="component" value="Unassembled WGS sequence"/>
</dbReference>
<feature type="transmembrane region" description="Helical" evidence="8">
    <location>
        <begin position="12"/>
        <end position="34"/>
    </location>
</feature>
<feature type="transmembrane region" description="Helical" evidence="8">
    <location>
        <begin position="165"/>
        <end position="186"/>
    </location>
</feature>
<dbReference type="AlphaFoldDB" id="A0A1D1VCA6"/>
<keyword evidence="4 8" id="KW-1133">Transmembrane helix</keyword>
<organism evidence="9 10">
    <name type="scientific">Ramazzottius varieornatus</name>
    <name type="common">Water bear</name>
    <name type="synonym">Tardigrade</name>
    <dbReference type="NCBI Taxonomy" id="947166"/>
    <lineage>
        <taxon>Eukaryota</taxon>
        <taxon>Metazoa</taxon>
        <taxon>Ecdysozoa</taxon>
        <taxon>Tardigrada</taxon>
        <taxon>Eutardigrada</taxon>
        <taxon>Parachela</taxon>
        <taxon>Hypsibioidea</taxon>
        <taxon>Ramazzottiidae</taxon>
        <taxon>Ramazzottius</taxon>
    </lineage>
</organism>
<keyword evidence="3 8" id="KW-0812">Transmembrane</keyword>
<dbReference type="PANTHER" id="PTHR22730">
    <property type="entry name" value="PROMININ PROM PROTEIN"/>
    <property type="match status" value="1"/>
</dbReference>
<feature type="transmembrane region" description="Helical" evidence="8">
    <location>
        <begin position="338"/>
        <end position="362"/>
    </location>
</feature>
<evidence type="ECO:0000313" key="10">
    <source>
        <dbReference type="Proteomes" id="UP000186922"/>
    </source>
</evidence>
<evidence type="ECO:0000256" key="8">
    <source>
        <dbReference type="SAM" id="Phobius"/>
    </source>
</evidence>
<protein>
    <submittedName>
        <fullName evidence="9">Uncharacterized protein</fullName>
    </submittedName>
</protein>
<dbReference type="InterPro" id="IPR008795">
    <property type="entry name" value="Prominin"/>
</dbReference>
<feature type="region of interest" description="Disordered" evidence="7">
    <location>
        <begin position="770"/>
        <end position="798"/>
    </location>
</feature>
<keyword evidence="6" id="KW-0325">Glycoprotein</keyword>
<accession>A0A1D1VCA6</accession>
<evidence type="ECO:0000256" key="6">
    <source>
        <dbReference type="ARBA" id="ARBA00023180"/>
    </source>
</evidence>
<comment type="caution">
    <text evidence="9">The sequence shown here is derived from an EMBL/GenBank/DDBJ whole genome shotgun (WGS) entry which is preliminary data.</text>
</comment>
<evidence type="ECO:0000313" key="9">
    <source>
        <dbReference type="EMBL" id="GAU99271.1"/>
    </source>
</evidence>
<dbReference type="EMBL" id="BDGG01000005">
    <property type="protein sequence ID" value="GAU99271.1"/>
    <property type="molecule type" value="Genomic_DNA"/>
</dbReference>